<keyword evidence="3" id="KW-1185">Reference proteome</keyword>
<protein>
    <recommendedName>
        <fullName evidence="4">Inner membrane protein YedI</fullName>
    </recommendedName>
</protein>
<name>A0A1H2M2Q4_9PSED</name>
<dbReference type="PIRSF" id="PIRSF016660">
    <property type="entry name" value="YedI"/>
    <property type="match status" value="1"/>
</dbReference>
<keyword evidence="1" id="KW-1133">Transmembrane helix</keyword>
<dbReference type="Proteomes" id="UP000198600">
    <property type="component" value="Chromosome I"/>
</dbReference>
<dbReference type="RefSeq" id="WP_084380810.1">
    <property type="nucleotide sequence ID" value="NZ_LS483433.1"/>
</dbReference>
<dbReference type="EMBL" id="LT629802">
    <property type="protein sequence ID" value="SDU86776.1"/>
    <property type="molecule type" value="Genomic_DNA"/>
</dbReference>
<gene>
    <name evidence="2" type="ORF">SAMN05216202_0818</name>
</gene>
<dbReference type="PANTHER" id="PTHR30503:SF3">
    <property type="entry name" value="INNER MEMBRANE PROTEIN YEDI"/>
    <property type="match status" value="1"/>
</dbReference>
<feature type="transmembrane region" description="Helical" evidence="1">
    <location>
        <begin position="71"/>
        <end position="100"/>
    </location>
</feature>
<dbReference type="PANTHER" id="PTHR30503">
    <property type="entry name" value="INNER MEMBRANE PROTEIN YEDI"/>
    <property type="match status" value="1"/>
</dbReference>
<feature type="transmembrane region" description="Helical" evidence="1">
    <location>
        <begin position="151"/>
        <end position="168"/>
    </location>
</feature>
<dbReference type="Pfam" id="PF05661">
    <property type="entry name" value="DUF808"/>
    <property type="match status" value="1"/>
</dbReference>
<evidence type="ECO:0008006" key="4">
    <source>
        <dbReference type="Google" id="ProtNLM"/>
    </source>
</evidence>
<feature type="transmembrane region" description="Helical" evidence="1">
    <location>
        <begin position="231"/>
        <end position="258"/>
    </location>
</feature>
<dbReference type="OrthoDB" id="9814178at2"/>
<proteinExistence type="predicted"/>
<dbReference type="GO" id="GO:0005886">
    <property type="term" value="C:plasma membrane"/>
    <property type="evidence" value="ECO:0007669"/>
    <property type="project" value="TreeGrafter"/>
</dbReference>
<evidence type="ECO:0000313" key="3">
    <source>
        <dbReference type="Proteomes" id="UP000198600"/>
    </source>
</evidence>
<feature type="transmembrane region" description="Helical" evidence="1">
    <location>
        <begin position="174"/>
        <end position="196"/>
    </location>
</feature>
<dbReference type="AlphaFoldDB" id="A0A1H2M2Q4"/>
<evidence type="ECO:0000313" key="2">
    <source>
        <dbReference type="EMBL" id="SDU86776.1"/>
    </source>
</evidence>
<dbReference type="InterPro" id="IPR008526">
    <property type="entry name" value="YedI"/>
</dbReference>
<keyword evidence="1" id="KW-0472">Membrane</keyword>
<evidence type="ECO:0000256" key="1">
    <source>
        <dbReference type="SAM" id="Phobius"/>
    </source>
</evidence>
<reference evidence="3" key="1">
    <citation type="submission" date="2016-10" db="EMBL/GenBank/DDBJ databases">
        <authorList>
            <person name="Varghese N."/>
            <person name="Submissions S."/>
        </authorList>
    </citation>
    <scope>NUCLEOTIDE SEQUENCE [LARGE SCALE GENOMIC DNA]</scope>
    <source>
        <strain evidence="3">LMG 2223</strain>
    </source>
</reference>
<organism evidence="2 3">
    <name type="scientific">Pseudomonas mucidolens</name>
    <dbReference type="NCBI Taxonomy" id="46679"/>
    <lineage>
        <taxon>Bacteria</taxon>
        <taxon>Pseudomonadati</taxon>
        <taxon>Pseudomonadota</taxon>
        <taxon>Gammaproteobacteria</taxon>
        <taxon>Pseudomonadales</taxon>
        <taxon>Pseudomonadaceae</taxon>
        <taxon>Pseudomonas</taxon>
    </lineage>
</organism>
<sequence length="304" mass="31713">MAGSSLLLLIDDIAAVLDDVALMTKVAAKKTAGVLGDDLALNAQQVSGVRAEREIPVVWAVAKGSFVNKLILVPAALLISAFAPWAVTPLLMLGGAYLCFEGFEKLAHKFLHSKAEKQAEHAQLVEAVADPATDLVAFEKGKIKGAIRTDFILSAEIIAITLGTVADAPLMQQVIVLSGIAIVMTVGVYGLVAGIVKLDDLGLWLTQKPGQIARSIGAGILRTAPYMMKSLSVIGTAAMFMVGGGILTHGIPVVHHWIETVSQSIGGISWLMPTLLNAVAGIIAGALVLAVVSVLGKTWKALKT</sequence>
<keyword evidence="1" id="KW-0812">Transmembrane</keyword>
<feature type="transmembrane region" description="Helical" evidence="1">
    <location>
        <begin position="270"/>
        <end position="295"/>
    </location>
</feature>
<dbReference type="STRING" id="46679.SAMN05216202_0818"/>
<accession>A0A1H2M2Q4</accession>